<reference evidence="2 3" key="1">
    <citation type="journal article" date="2014" name="Genome Announc.">
        <title>Genome Sequence and Methylome of Soil Bacterium Gemmatirosa kalamazoonensis KBS708T, a Member of the Rarely Cultivated Gemmatimonadetes Phylum.</title>
        <authorList>
            <person name="Debruyn J.M."/>
            <person name="Radosevich M."/>
            <person name="Wommack K.E."/>
            <person name="Polson S.W."/>
            <person name="Hauser L.J."/>
            <person name="Fawaz M.N."/>
            <person name="Korlach J."/>
            <person name="Tsai Y.C."/>
        </authorList>
    </citation>
    <scope>NUCLEOTIDE SEQUENCE [LARGE SCALE GENOMIC DNA]</scope>
    <source>
        <strain evidence="2 3">KBS708</strain>
    </source>
</reference>
<protein>
    <submittedName>
        <fullName evidence="2">Uncharacterized protein</fullName>
    </submittedName>
</protein>
<sequence>MGDRKYTETGNRGEDPRHGFGDDMGTRVGRPDGAREAPRDANPGQQPGQPGTNDEAVADGLEGSIMEGEGRGQRDVRDATRADASRADASRGDVNPDPESGDEREIYDL</sequence>
<accession>W0RE89</accession>
<dbReference type="AlphaFoldDB" id="W0RE89"/>
<evidence type="ECO:0000313" key="2">
    <source>
        <dbReference type="EMBL" id="AHG89131.1"/>
    </source>
</evidence>
<keyword evidence="3" id="KW-1185">Reference proteome</keyword>
<feature type="compositionally biased region" description="Basic and acidic residues" evidence="1">
    <location>
        <begin position="1"/>
        <end position="39"/>
    </location>
</feature>
<dbReference type="EMBL" id="CP007128">
    <property type="protein sequence ID" value="AHG89131.1"/>
    <property type="molecule type" value="Genomic_DNA"/>
</dbReference>
<dbReference type="KEGG" id="gba:J421_1594"/>
<dbReference type="InParanoid" id="W0RE89"/>
<feature type="region of interest" description="Disordered" evidence="1">
    <location>
        <begin position="1"/>
        <end position="109"/>
    </location>
</feature>
<dbReference type="RefSeq" id="WP_025410644.1">
    <property type="nucleotide sequence ID" value="NZ_CP007128.1"/>
</dbReference>
<evidence type="ECO:0000256" key="1">
    <source>
        <dbReference type="SAM" id="MobiDB-lite"/>
    </source>
</evidence>
<proteinExistence type="predicted"/>
<feature type="compositionally biased region" description="Basic and acidic residues" evidence="1">
    <location>
        <begin position="68"/>
        <end position="91"/>
    </location>
</feature>
<evidence type="ECO:0000313" key="3">
    <source>
        <dbReference type="Proteomes" id="UP000019151"/>
    </source>
</evidence>
<dbReference type="Proteomes" id="UP000019151">
    <property type="component" value="Chromosome"/>
</dbReference>
<feature type="compositionally biased region" description="Polar residues" evidence="1">
    <location>
        <begin position="43"/>
        <end position="52"/>
    </location>
</feature>
<gene>
    <name evidence="2" type="ORF">J421_1594</name>
</gene>
<dbReference type="STRING" id="861299.J421_1594"/>
<dbReference type="HOGENOM" id="CLU_2180061_0_0_0"/>
<organism evidence="2 3">
    <name type="scientific">Gemmatirosa kalamazoonensis</name>
    <dbReference type="NCBI Taxonomy" id="861299"/>
    <lineage>
        <taxon>Bacteria</taxon>
        <taxon>Pseudomonadati</taxon>
        <taxon>Gemmatimonadota</taxon>
        <taxon>Gemmatimonadia</taxon>
        <taxon>Gemmatimonadales</taxon>
        <taxon>Gemmatimonadaceae</taxon>
        <taxon>Gemmatirosa</taxon>
    </lineage>
</organism>
<name>W0RE89_9BACT</name>